<protein>
    <submittedName>
        <fullName evidence="2">Uncharacterized protein</fullName>
    </submittedName>
</protein>
<evidence type="ECO:0000313" key="2">
    <source>
        <dbReference type="EMBL" id="KAJ3833895.1"/>
    </source>
</evidence>
<sequence length="301" mass="33973">MNAASTKFRAGVVIPSGLTQAAPGASSMIPQPLSGHSPPPYHTPSHFAQGASVAARVPQSASNNPPLLSEHVEGDSPPPYQQVPDHDPLPLPHSLNEISRKFIVPIFVGDVSFQNDPRLQFRARDFTVSNSITFPDYPPDSDFHAINDSISRQGPVHNPNWIRDMEKYHKLRDVLKDVTELLLYSIPHLTGNYILTPEFQQEVQRAIVEGTVHSVIDTGSKWYPSYDYKRGDEVRMKMTTEYKDRNSRLLLTEHWLVGARWVEKSESCKKYTASMVRDVPGANYPRLPLAPKKKWKLWPVM</sequence>
<evidence type="ECO:0000256" key="1">
    <source>
        <dbReference type="SAM" id="MobiDB-lite"/>
    </source>
</evidence>
<reference evidence="2" key="1">
    <citation type="submission" date="2022-08" db="EMBL/GenBank/DDBJ databases">
        <authorList>
            <consortium name="DOE Joint Genome Institute"/>
            <person name="Min B."/>
            <person name="Riley R."/>
            <person name="Sierra-Patev S."/>
            <person name="Naranjo-Ortiz M."/>
            <person name="Looney B."/>
            <person name="Konkel Z."/>
            <person name="Slot J.C."/>
            <person name="Sakamoto Y."/>
            <person name="Steenwyk J.L."/>
            <person name="Rokas A."/>
            <person name="Carro J."/>
            <person name="Camarero S."/>
            <person name="Ferreira P."/>
            <person name="Molpeceres G."/>
            <person name="Ruiz-Duenas F.J."/>
            <person name="Serrano A."/>
            <person name="Henrissat B."/>
            <person name="Drula E."/>
            <person name="Hughes K.W."/>
            <person name="Mata J.L."/>
            <person name="Ishikawa N.K."/>
            <person name="Vargas-Isla R."/>
            <person name="Ushijima S."/>
            <person name="Smith C.A."/>
            <person name="Ahrendt S."/>
            <person name="Andreopoulos W."/>
            <person name="He G."/>
            <person name="Labutti K."/>
            <person name="Lipzen A."/>
            <person name="Ng V."/>
            <person name="Sandor L."/>
            <person name="Barry K."/>
            <person name="Martinez A.T."/>
            <person name="Xiao Y."/>
            <person name="Gibbons J.G."/>
            <person name="Terashima K."/>
            <person name="Hibbett D.S."/>
            <person name="Grigoriev I.V."/>
        </authorList>
    </citation>
    <scope>NUCLEOTIDE SEQUENCE</scope>
    <source>
        <strain evidence="2">TFB9207</strain>
    </source>
</reference>
<dbReference type="EMBL" id="MU806615">
    <property type="protein sequence ID" value="KAJ3833895.1"/>
    <property type="molecule type" value="Genomic_DNA"/>
</dbReference>
<name>A0AA38U920_9AGAR</name>
<dbReference type="AlphaFoldDB" id="A0AA38U920"/>
<gene>
    <name evidence="2" type="ORF">F5878DRAFT_645575</name>
</gene>
<evidence type="ECO:0000313" key="3">
    <source>
        <dbReference type="Proteomes" id="UP001163846"/>
    </source>
</evidence>
<keyword evidence="3" id="KW-1185">Reference proteome</keyword>
<organism evidence="2 3">
    <name type="scientific">Lentinula raphanica</name>
    <dbReference type="NCBI Taxonomy" id="153919"/>
    <lineage>
        <taxon>Eukaryota</taxon>
        <taxon>Fungi</taxon>
        <taxon>Dikarya</taxon>
        <taxon>Basidiomycota</taxon>
        <taxon>Agaricomycotina</taxon>
        <taxon>Agaricomycetes</taxon>
        <taxon>Agaricomycetidae</taxon>
        <taxon>Agaricales</taxon>
        <taxon>Marasmiineae</taxon>
        <taxon>Omphalotaceae</taxon>
        <taxon>Lentinula</taxon>
    </lineage>
</organism>
<dbReference type="Proteomes" id="UP001163846">
    <property type="component" value="Unassembled WGS sequence"/>
</dbReference>
<accession>A0AA38U920</accession>
<proteinExistence type="predicted"/>
<feature type="region of interest" description="Disordered" evidence="1">
    <location>
        <begin position="1"/>
        <end position="91"/>
    </location>
</feature>
<comment type="caution">
    <text evidence="2">The sequence shown here is derived from an EMBL/GenBank/DDBJ whole genome shotgun (WGS) entry which is preliminary data.</text>
</comment>